<evidence type="ECO:0000256" key="2">
    <source>
        <dbReference type="ARBA" id="ARBA00023235"/>
    </source>
</evidence>
<keyword evidence="4" id="KW-1185">Reference proteome</keyword>
<dbReference type="PANTHER" id="PTHR43709:SF2">
    <property type="entry name" value="DUF453 DOMAIN PROTEIN (AFU_ORTHOLOGUE AFUA_6G00360)"/>
    <property type="match status" value="1"/>
</dbReference>
<dbReference type="InterPro" id="IPR007400">
    <property type="entry name" value="PrpF-like"/>
</dbReference>
<evidence type="ECO:0000256" key="1">
    <source>
        <dbReference type="ARBA" id="ARBA00007673"/>
    </source>
</evidence>
<dbReference type="SUPFAM" id="SSF54506">
    <property type="entry name" value="Diaminopimelate epimerase-like"/>
    <property type="match status" value="2"/>
</dbReference>
<proteinExistence type="inferred from homology"/>
<dbReference type="RefSeq" id="WP_129529699.1">
    <property type="nucleotide sequence ID" value="NZ_UFQB01000024.1"/>
</dbReference>
<dbReference type="PANTHER" id="PTHR43709">
    <property type="entry name" value="ACONITATE ISOMERASE-RELATED"/>
    <property type="match status" value="1"/>
</dbReference>
<dbReference type="EMBL" id="UFQB01000024">
    <property type="protein sequence ID" value="SSW70454.1"/>
    <property type="molecule type" value="Genomic_DNA"/>
</dbReference>
<dbReference type="OrthoDB" id="9779763at2"/>
<dbReference type="GO" id="GO:0050100">
    <property type="term" value="F:methylitaconate delta-isomerase activity"/>
    <property type="evidence" value="ECO:0007669"/>
    <property type="project" value="UniProtKB-EC"/>
</dbReference>
<reference evidence="3 4" key="1">
    <citation type="submission" date="2018-07" db="EMBL/GenBank/DDBJ databases">
        <authorList>
            <person name="Peeters C."/>
        </authorList>
    </citation>
    <scope>NUCLEOTIDE SEQUENCE [LARGE SCALE GENOMIC DNA]</scope>
    <source>
        <strain evidence="3 4">LMG 3411</strain>
    </source>
</reference>
<sequence>MHTPDSLPFVMMRGGTSKGIFLRESDVPADRESLTALLLDIFGSPDRRQIDGLGGADKLTSKAAIMGPPRREDSDVSYLFGQVGILTPEVDYNLNCGNLTAAAGVYAIESGLVTPRNGHTLVRVHNLNTDRIVHVSVPTTPTQVITQGDLQIGGVPGHGAPIALDFSRAVGAITGRLLPFGEVQTEIAVPGRESVTVSVVDGANLVIYARAESFGLSGIEDPQTIDGDVALRAHMDAVRREVAIRLGLSDYWHQRSAPSTPMLVMLQKPRDYHTCTTGELISADRLDLVCRQYASGSASKTLAGTVTVTTGMACGIAGSLPAQLCGEPGPRRYTFGHPSGVIHVDASVARRGNEWHVEQAAIERTARRIAEGRVFLRGNTL</sequence>
<name>A0A446CRG0_9BURK</name>
<gene>
    <name evidence="3" type="primary">mii</name>
    <name evidence="3" type="ORF">AGI3411_04623</name>
</gene>
<keyword evidence="2 3" id="KW-0413">Isomerase</keyword>
<organism evidence="3 4">
    <name type="scientific">Achromobacter agilis</name>
    <dbReference type="NCBI Taxonomy" id="1353888"/>
    <lineage>
        <taxon>Bacteria</taxon>
        <taxon>Pseudomonadati</taxon>
        <taxon>Pseudomonadota</taxon>
        <taxon>Betaproteobacteria</taxon>
        <taxon>Burkholderiales</taxon>
        <taxon>Alcaligenaceae</taxon>
        <taxon>Achromobacter</taxon>
    </lineage>
</organism>
<dbReference type="Proteomes" id="UP000289184">
    <property type="component" value="Unassembled WGS sequence"/>
</dbReference>
<comment type="similarity">
    <text evidence="1">Belongs to the PrpF family.</text>
</comment>
<dbReference type="Gene3D" id="3.10.310.10">
    <property type="entry name" value="Diaminopimelate Epimerase, Chain A, domain 1"/>
    <property type="match status" value="2"/>
</dbReference>
<dbReference type="AlphaFoldDB" id="A0A446CRG0"/>
<dbReference type="Pfam" id="PF04303">
    <property type="entry name" value="PrpF"/>
    <property type="match status" value="1"/>
</dbReference>
<evidence type="ECO:0000313" key="3">
    <source>
        <dbReference type="EMBL" id="SSW70454.1"/>
    </source>
</evidence>
<accession>A0A446CRG0</accession>
<protein>
    <submittedName>
        <fullName evidence="3">3-methylitaconate isomerase</fullName>
        <ecNumber evidence="3">5.3.3.6</ecNumber>
    </submittedName>
</protein>
<evidence type="ECO:0000313" key="4">
    <source>
        <dbReference type="Proteomes" id="UP000289184"/>
    </source>
</evidence>
<dbReference type="EC" id="5.3.3.6" evidence="3"/>